<keyword evidence="1" id="KW-0418">Kinase</keyword>
<keyword evidence="1" id="KW-0808">Transferase</keyword>
<protein>
    <submittedName>
        <fullName evidence="1">Mitogen-activated protein kinase kinase kinase 17</fullName>
    </submittedName>
</protein>
<dbReference type="Proteomes" id="UP001060215">
    <property type="component" value="Chromosome 2"/>
</dbReference>
<sequence>MRRKQEDKDEVEHRSVCKHGGGDGVAWFRGAMIGKGGFGSVYLANLKKPKLKYGCFPAIMAVKSAEVSVSGSIQKEREVLSNLGQCPYIIRCFGDEITMGLNGEMVFNLLLEYGSGGTLADLIKKSGGSGLLESDVRCYTRSILRGLNHIHDCGYVHCDLKPENILIVSKTTGTTTKLRVKIGDFGLAKRATRNKKRKLDPYLRGTPMYLSPEAVVDNIQEPPSDIWALGCIVLEMLTGKPPWDGKQDLGAEVFLQQIGESHELPKVPSTISKEGKEFLKGCFARKSMYRLTAEMLLNHSFVEGLADDDDDDDDDDDGEVEDEAGLSLMLYETDNESIYSDSSFSDDCSFVSDDEFFLSSWSEEEDEINSEEFSSFAKERKLEDALAFDHKRCRQMWITFSVSQFVGLKLDLWRIEFGNGSSMEATWLGDSLTR</sequence>
<organism evidence="1 2">
    <name type="scientific">Camellia lanceoleosa</name>
    <dbReference type="NCBI Taxonomy" id="1840588"/>
    <lineage>
        <taxon>Eukaryota</taxon>
        <taxon>Viridiplantae</taxon>
        <taxon>Streptophyta</taxon>
        <taxon>Embryophyta</taxon>
        <taxon>Tracheophyta</taxon>
        <taxon>Spermatophyta</taxon>
        <taxon>Magnoliopsida</taxon>
        <taxon>eudicotyledons</taxon>
        <taxon>Gunneridae</taxon>
        <taxon>Pentapetalae</taxon>
        <taxon>asterids</taxon>
        <taxon>Ericales</taxon>
        <taxon>Theaceae</taxon>
        <taxon>Camellia</taxon>
    </lineage>
</organism>
<evidence type="ECO:0000313" key="2">
    <source>
        <dbReference type="Proteomes" id="UP001060215"/>
    </source>
</evidence>
<proteinExistence type="predicted"/>
<dbReference type="EMBL" id="CM045759">
    <property type="protein sequence ID" value="KAI8019976.1"/>
    <property type="molecule type" value="Genomic_DNA"/>
</dbReference>
<accession>A0ACC0I6M6</accession>
<evidence type="ECO:0000313" key="1">
    <source>
        <dbReference type="EMBL" id="KAI8019976.1"/>
    </source>
</evidence>
<gene>
    <name evidence="1" type="ORF">LOK49_LG04G02415</name>
</gene>
<name>A0ACC0I6M6_9ERIC</name>
<reference evidence="1 2" key="1">
    <citation type="journal article" date="2022" name="Plant J.">
        <title>Chromosome-level genome of Camellia lanceoleosa provides a valuable resource for understanding genome evolution and self-incompatibility.</title>
        <authorList>
            <person name="Gong W."/>
            <person name="Xiao S."/>
            <person name="Wang L."/>
            <person name="Liao Z."/>
            <person name="Chang Y."/>
            <person name="Mo W."/>
            <person name="Hu G."/>
            <person name="Li W."/>
            <person name="Zhao G."/>
            <person name="Zhu H."/>
            <person name="Hu X."/>
            <person name="Ji K."/>
            <person name="Xiang X."/>
            <person name="Song Q."/>
            <person name="Yuan D."/>
            <person name="Jin S."/>
            <person name="Zhang L."/>
        </authorList>
    </citation>
    <scope>NUCLEOTIDE SEQUENCE [LARGE SCALE GENOMIC DNA]</scope>
    <source>
        <strain evidence="1">SQ_2022a</strain>
    </source>
</reference>
<keyword evidence="2" id="KW-1185">Reference proteome</keyword>
<comment type="caution">
    <text evidence="1">The sequence shown here is derived from an EMBL/GenBank/DDBJ whole genome shotgun (WGS) entry which is preliminary data.</text>
</comment>